<evidence type="ECO:0000313" key="1">
    <source>
        <dbReference type="EMBL" id="BAB52288.1"/>
    </source>
</evidence>
<reference evidence="1 2" key="1">
    <citation type="journal article" date="2000" name="DNA Res.">
        <title>Complete genome structure of the nitrogen-fixing symbiotic bacterium Mesorhizobium loti.</title>
        <authorList>
            <person name="Kaneko T."/>
            <person name="Nakamura Y."/>
            <person name="Sato S."/>
            <person name="Asamizu E."/>
            <person name="Kato T."/>
            <person name="Sasamoto S."/>
            <person name="Watanabe A."/>
            <person name="Idesawa K."/>
            <person name="Ishikawa A."/>
            <person name="Kawashima K."/>
            <person name="Kimura T."/>
            <person name="Kishida Y."/>
            <person name="Kiyokawa C."/>
            <person name="Kohara M."/>
            <person name="Matsumoto M."/>
            <person name="Matsuno A."/>
            <person name="Mochizuki Y."/>
            <person name="Nakayama S."/>
            <person name="Nakazaki N."/>
            <person name="Shimpo S."/>
            <person name="Sugimoto M."/>
            <person name="Takeuchi C."/>
            <person name="Yamada M."/>
            <person name="Tabata S."/>
        </authorList>
    </citation>
    <scope>NUCLEOTIDE SEQUENCE [LARGE SCALE GENOMIC DNA]</scope>
    <source>
        <strain evidence="2">LMG 29417 / CECT 9101 / MAFF 303099</strain>
    </source>
</reference>
<dbReference type="KEGG" id="mlo:msl5920"/>
<accession>Q98AN4</accession>
<protein>
    <submittedName>
        <fullName evidence="1">Msl5920 protein</fullName>
    </submittedName>
</protein>
<dbReference type="EMBL" id="BA000012">
    <property type="protein sequence ID" value="BAB52288.1"/>
    <property type="molecule type" value="Genomic_DNA"/>
</dbReference>
<dbReference type="HOGENOM" id="CLU_2882856_0_0_5"/>
<dbReference type="Proteomes" id="UP000000552">
    <property type="component" value="Chromosome"/>
</dbReference>
<evidence type="ECO:0000313" key="2">
    <source>
        <dbReference type="Proteomes" id="UP000000552"/>
    </source>
</evidence>
<gene>
    <name evidence="1" type="ordered locus">msl5920</name>
</gene>
<organism evidence="1 2">
    <name type="scientific">Mesorhizobium japonicum (strain LMG 29417 / CECT 9101 / MAFF 303099)</name>
    <name type="common">Mesorhizobium loti (strain MAFF 303099)</name>
    <dbReference type="NCBI Taxonomy" id="266835"/>
    <lineage>
        <taxon>Bacteria</taxon>
        <taxon>Pseudomonadati</taxon>
        <taxon>Pseudomonadota</taxon>
        <taxon>Alphaproteobacteria</taxon>
        <taxon>Hyphomicrobiales</taxon>
        <taxon>Phyllobacteriaceae</taxon>
        <taxon>Mesorhizobium</taxon>
    </lineage>
</organism>
<name>Q98AN4_RHILO</name>
<sequence length="63" mass="7245">MCILPFQGRRHFRPGAVSRHQSVPIVWIGKFTHPAKQKTSRSIHAIDDFAKNWAFKEIAIFVA</sequence>
<proteinExistence type="predicted"/>
<dbReference type="AlphaFoldDB" id="Q98AN4"/>